<dbReference type="EMBL" id="JAFIQS020000005">
    <property type="protein sequence ID" value="KAH9481684.1"/>
    <property type="molecule type" value="Genomic_DNA"/>
</dbReference>
<gene>
    <name evidence="1" type="ORF">JR316_0006211</name>
</gene>
<sequence>MFQLGTVLGNRAQLPTPPPPQWLEFKNLRAFVDVDGKPLSCHAVCVDRKARDVSCWIASEVPKRFTVNLMKEETPYPVRVDAILDGRPMKHRLARKHEVDMITFDSIRTSANTKRPFVFSPLELTDDEDPEFSSHNFNHIGEIKLEVHRVTHIKRHRRRITEPKSKNKPKPKKKKKNDDSDSDDYDCGCHAELTPSPESSEYDSEYDLEFEEDVETRENYPDVPEVEVVHEKSREAQTVPHQIAYGEDQYKPCYRDNSEWTTYRVYTDLKELVASFTFRYRPLDVLVSNCIVRQNPVPCVTPKITSPDKPAGTPLRPMREASVQVRVEENEEDINNALAGLSRPPVTPDLGLPITNQVGSFEEELKPGATLSYDDNDDDEICNAFDERIKTLMAKVEQLRAEKRKRREEIQDTIIPDKITFIPDKITFKDDMYAYINIERPVGTDRLPCYNTVFDERTKEVSCWVASEEYRNFTILFRNKAYPSCSIRAALYLDGQEIQHRYFEAYKDQYFKFSAQQISLYHERPFMFAPLDVTDDELGPDSFIASAANWKQVGKISLEIHRVTDVLPKSGTKPTKTALTNDYKKYRDIPEIHQFSRKHFLVDTMPHQIVYGDRRPVRHKRYPGDIERSGTILKERIVTFTFRYRPIEYIRQSVISCFPTGSSSSAGHEIEDGNQSASNSINSSTLQGCAVVEDRNEPNANQAAVEDNERTLERLPTNLGKRKTWNVITDNTVKRARVLSPPMTFRNIPAFFES</sequence>
<organism evidence="1 2">
    <name type="scientific">Psilocybe cubensis</name>
    <name type="common">Psychedelic mushroom</name>
    <name type="synonym">Stropharia cubensis</name>
    <dbReference type="NCBI Taxonomy" id="181762"/>
    <lineage>
        <taxon>Eukaryota</taxon>
        <taxon>Fungi</taxon>
        <taxon>Dikarya</taxon>
        <taxon>Basidiomycota</taxon>
        <taxon>Agaricomycotina</taxon>
        <taxon>Agaricomycetes</taxon>
        <taxon>Agaricomycetidae</taxon>
        <taxon>Agaricales</taxon>
        <taxon>Agaricineae</taxon>
        <taxon>Strophariaceae</taxon>
        <taxon>Psilocybe</taxon>
    </lineage>
</organism>
<keyword evidence="2" id="KW-1185">Reference proteome</keyword>
<evidence type="ECO:0000313" key="2">
    <source>
        <dbReference type="Proteomes" id="UP000664032"/>
    </source>
</evidence>
<protein>
    <submittedName>
        <fullName evidence="1">Uncharacterized protein</fullName>
    </submittedName>
</protein>
<name>A0ACB8H380_PSICU</name>
<evidence type="ECO:0000313" key="1">
    <source>
        <dbReference type="EMBL" id="KAH9481684.1"/>
    </source>
</evidence>
<proteinExistence type="predicted"/>
<reference evidence="1" key="1">
    <citation type="submission" date="2021-10" db="EMBL/GenBank/DDBJ databases">
        <title>Psilocybe cubensis genome.</title>
        <authorList>
            <person name="Mckernan K.J."/>
            <person name="Crawford S."/>
            <person name="Trippe A."/>
            <person name="Kane L.T."/>
            <person name="Mclaughlin S."/>
        </authorList>
    </citation>
    <scope>NUCLEOTIDE SEQUENCE</scope>
    <source>
        <strain evidence="1">MGC-MH-2018</strain>
    </source>
</reference>
<dbReference type="Proteomes" id="UP000664032">
    <property type="component" value="Unassembled WGS sequence"/>
</dbReference>
<accession>A0ACB8H380</accession>
<comment type="caution">
    <text evidence="1">The sequence shown here is derived from an EMBL/GenBank/DDBJ whole genome shotgun (WGS) entry which is preliminary data.</text>
</comment>